<reference evidence="2" key="1">
    <citation type="journal article" date="2022" name="Mol. Ecol. Resour.">
        <title>The genomes of chicory, endive, great burdock and yacon provide insights into Asteraceae palaeo-polyploidization history and plant inulin production.</title>
        <authorList>
            <person name="Fan W."/>
            <person name="Wang S."/>
            <person name="Wang H."/>
            <person name="Wang A."/>
            <person name="Jiang F."/>
            <person name="Liu H."/>
            <person name="Zhao H."/>
            <person name="Xu D."/>
            <person name="Zhang Y."/>
        </authorList>
    </citation>
    <scope>NUCLEOTIDE SEQUENCE [LARGE SCALE GENOMIC DNA]</scope>
    <source>
        <strain evidence="2">cv. Yunnan</strain>
    </source>
</reference>
<dbReference type="Proteomes" id="UP001056120">
    <property type="component" value="Linkage Group LG25"/>
</dbReference>
<proteinExistence type="predicted"/>
<comment type="caution">
    <text evidence="1">The sequence shown here is derived from an EMBL/GenBank/DDBJ whole genome shotgun (WGS) entry which is preliminary data.</text>
</comment>
<keyword evidence="2" id="KW-1185">Reference proteome</keyword>
<organism evidence="1 2">
    <name type="scientific">Smallanthus sonchifolius</name>
    <dbReference type="NCBI Taxonomy" id="185202"/>
    <lineage>
        <taxon>Eukaryota</taxon>
        <taxon>Viridiplantae</taxon>
        <taxon>Streptophyta</taxon>
        <taxon>Embryophyta</taxon>
        <taxon>Tracheophyta</taxon>
        <taxon>Spermatophyta</taxon>
        <taxon>Magnoliopsida</taxon>
        <taxon>eudicotyledons</taxon>
        <taxon>Gunneridae</taxon>
        <taxon>Pentapetalae</taxon>
        <taxon>asterids</taxon>
        <taxon>campanulids</taxon>
        <taxon>Asterales</taxon>
        <taxon>Asteraceae</taxon>
        <taxon>Asteroideae</taxon>
        <taxon>Heliantheae alliance</taxon>
        <taxon>Millerieae</taxon>
        <taxon>Smallanthus</taxon>
    </lineage>
</organism>
<sequence length="480" mass="54470">MQMLKWEKIGISNVAGEVGLLTGLGIWLTSMPCIRRNVFELFYYTHHLYILFVVFFILHVGFSYCWITLPGFFLFLIDRMLRFLQSQQKVRLVSARVLPCQAVELNFSKTPGLNYNPMSSIFVNVPKISKLQWHPFTITSSSNLEPEKLSVVIKSEGNWSQKLYEELSLPSITHLQVSVEGPYGPATTRFHKYEKLVMFSGGSGITPFISIIRELVHMANGPDTTNRTPQILLIPAFKKSLDLEILDLLLPVSGTKHDISRLRLKIQAYVTRESAPPRSATENQQVYRTIWFKPRALDAPISALLGRNTWLWLGMIIVWFSVISITSIAVATRFYIYPIDHNTNMIYSYTVRSLLNMLIICMSITITVIIAFLWNKKGNSTEMRQIGVTDGTTPMTSPGTSSWYYNADRELESLPNKSFAGCIKVKCGERPDFKKILTEIEGSNIGVLVSGPKRMRQDVAAVCSSGFSRKLQFESISFSW</sequence>
<name>A0ACB9A840_9ASTR</name>
<dbReference type="EMBL" id="CM042042">
    <property type="protein sequence ID" value="KAI3705765.1"/>
    <property type="molecule type" value="Genomic_DNA"/>
</dbReference>
<evidence type="ECO:0000313" key="1">
    <source>
        <dbReference type="EMBL" id="KAI3705765.1"/>
    </source>
</evidence>
<gene>
    <name evidence="1" type="ORF">L1987_76006</name>
</gene>
<reference evidence="1 2" key="2">
    <citation type="journal article" date="2022" name="Mol. Ecol. Resour.">
        <title>The genomes of chicory, endive, great burdock and yacon provide insights into Asteraceae paleo-polyploidization history and plant inulin production.</title>
        <authorList>
            <person name="Fan W."/>
            <person name="Wang S."/>
            <person name="Wang H."/>
            <person name="Wang A."/>
            <person name="Jiang F."/>
            <person name="Liu H."/>
            <person name="Zhao H."/>
            <person name="Xu D."/>
            <person name="Zhang Y."/>
        </authorList>
    </citation>
    <scope>NUCLEOTIDE SEQUENCE [LARGE SCALE GENOMIC DNA]</scope>
    <source>
        <strain evidence="2">cv. Yunnan</strain>
        <tissue evidence="1">Leaves</tissue>
    </source>
</reference>
<accession>A0ACB9A840</accession>
<evidence type="ECO:0000313" key="2">
    <source>
        <dbReference type="Proteomes" id="UP001056120"/>
    </source>
</evidence>
<protein>
    <submittedName>
        <fullName evidence="1">Uncharacterized protein</fullName>
    </submittedName>
</protein>